<keyword evidence="5" id="KW-1185">Reference proteome</keyword>
<dbReference type="RefSeq" id="WP_132534230.1">
    <property type="nucleotide sequence ID" value="NZ_BMJO01000006.1"/>
</dbReference>
<protein>
    <recommendedName>
        <fullName evidence="1">DUF5689 domain-containing protein</fullName>
    </recommendedName>
</protein>
<reference evidence="2" key="1">
    <citation type="journal article" date="2014" name="Int. J. Syst. Evol. Microbiol.">
        <title>Complete genome of a new Firmicutes species belonging to the dominant human colonic microbiota ('Ruminococcus bicirculans') reveals two chromosomes and a selective capacity to utilize plant glucans.</title>
        <authorList>
            <consortium name="NISC Comparative Sequencing Program"/>
            <person name="Wegmann U."/>
            <person name="Louis P."/>
            <person name="Goesmann A."/>
            <person name="Henrissat B."/>
            <person name="Duncan S.H."/>
            <person name="Flint H.J."/>
        </authorList>
    </citation>
    <scope>NUCLEOTIDE SEQUENCE</scope>
    <source>
        <strain evidence="2">CGMCC 1.15644</strain>
    </source>
</reference>
<dbReference type="Pfam" id="PF18942">
    <property type="entry name" value="DUF5689"/>
    <property type="match status" value="1"/>
</dbReference>
<sequence>MKKILYYMSALLVLGSTFISCKRDSDYVLVNPSPFIANFDLRKLFKNTEVQLNTSNLAGATSIRGVVISDQTNGNIPAGLVILQNSRVTGSGIDSLRGIAINIGAESSKYVPGDSIHVKIDGSTLKRVDGILQLTSVNASEIKKIASGKNMRTQAVNAATLISRLDFYESTLITISKGVVEPEPVAGETFSGNKTINDGFGKITVHTESAAQLAKASMVPFGDFTGIVFNTSSGMQLWPRYIDDIYELDIIKVSPLVITGYLTDPDGSDANNEYIQFKATKDINFATTPMSIVTSNNAGITAAPALGWAMGGVRTYKFNITTGSVKKGQFCYVGGSNKKIWGSASTDISSAVWIASKAYSTLNGDDFGTATTNLLANSGNVAGIAVFDGITVNANSVPLDVVMFGGGGSVYTAGPPEVGYRITNTDKYSVIQNRKRVIFYGGGTNTNKFAFPATSNFTMLGGTYDATTGLWKTGRVAKNIELNAKSQLSEIQQATGFTAIVN</sequence>
<organism evidence="3 4">
    <name type="scientific">Pedobacter psychrotolerans</name>
    <dbReference type="NCBI Taxonomy" id="1843235"/>
    <lineage>
        <taxon>Bacteria</taxon>
        <taxon>Pseudomonadati</taxon>
        <taxon>Bacteroidota</taxon>
        <taxon>Sphingobacteriia</taxon>
        <taxon>Sphingobacteriales</taxon>
        <taxon>Sphingobacteriaceae</taxon>
        <taxon>Pedobacter</taxon>
    </lineage>
</organism>
<dbReference type="InterPro" id="IPR043744">
    <property type="entry name" value="DUF5689"/>
</dbReference>
<gene>
    <name evidence="3" type="ORF">EV200_10647</name>
    <name evidence="2" type="ORF">GCM10011413_33480</name>
</gene>
<dbReference type="Proteomes" id="UP000622648">
    <property type="component" value="Unassembled WGS sequence"/>
</dbReference>
<dbReference type="EMBL" id="SLWO01000006">
    <property type="protein sequence ID" value="TCO22408.1"/>
    <property type="molecule type" value="Genomic_DNA"/>
</dbReference>
<comment type="caution">
    <text evidence="3">The sequence shown here is derived from an EMBL/GenBank/DDBJ whole genome shotgun (WGS) entry which is preliminary data.</text>
</comment>
<reference evidence="2" key="4">
    <citation type="submission" date="2024-05" db="EMBL/GenBank/DDBJ databases">
        <authorList>
            <person name="Sun Q."/>
            <person name="Zhou Y."/>
        </authorList>
    </citation>
    <scope>NUCLEOTIDE SEQUENCE</scope>
    <source>
        <strain evidence="2">CGMCC 1.15644</strain>
    </source>
</reference>
<dbReference type="EMBL" id="BMJO01000006">
    <property type="protein sequence ID" value="GGE64339.1"/>
    <property type="molecule type" value="Genomic_DNA"/>
</dbReference>
<dbReference type="Proteomes" id="UP000295684">
    <property type="component" value="Unassembled WGS sequence"/>
</dbReference>
<accession>A0A4R2H894</accession>
<dbReference type="AlphaFoldDB" id="A0A4R2H894"/>
<feature type="domain" description="DUF5689" evidence="1">
    <location>
        <begin position="40"/>
        <end position="245"/>
    </location>
</feature>
<evidence type="ECO:0000313" key="3">
    <source>
        <dbReference type="EMBL" id="TCO22408.1"/>
    </source>
</evidence>
<evidence type="ECO:0000259" key="1">
    <source>
        <dbReference type="Pfam" id="PF18942"/>
    </source>
</evidence>
<evidence type="ECO:0000313" key="4">
    <source>
        <dbReference type="Proteomes" id="UP000295684"/>
    </source>
</evidence>
<evidence type="ECO:0000313" key="2">
    <source>
        <dbReference type="EMBL" id="GGE64339.1"/>
    </source>
</evidence>
<reference evidence="3 4" key="3">
    <citation type="submission" date="2019-03" db="EMBL/GenBank/DDBJ databases">
        <title>Genomic Encyclopedia of Type Strains, Phase IV (KMG-IV): sequencing the most valuable type-strain genomes for metagenomic binning, comparative biology and taxonomic classification.</title>
        <authorList>
            <person name="Goeker M."/>
        </authorList>
    </citation>
    <scope>NUCLEOTIDE SEQUENCE [LARGE SCALE GENOMIC DNA]</scope>
    <source>
        <strain evidence="3 4">DSM 103236</strain>
    </source>
</reference>
<dbReference type="OrthoDB" id="1111074at2"/>
<reference evidence="5" key="2">
    <citation type="journal article" date="2019" name="Int. J. Syst. Evol. Microbiol.">
        <title>The Global Catalogue of Microorganisms (GCM) 10K type strain sequencing project: providing services to taxonomists for standard genome sequencing and annotation.</title>
        <authorList>
            <consortium name="The Broad Institute Genomics Platform"/>
            <consortium name="The Broad Institute Genome Sequencing Center for Infectious Disease"/>
            <person name="Wu L."/>
            <person name="Ma J."/>
        </authorList>
    </citation>
    <scope>NUCLEOTIDE SEQUENCE [LARGE SCALE GENOMIC DNA]</scope>
    <source>
        <strain evidence="5">CGMCC 1.15644</strain>
    </source>
</reference>
<name>A0A4R2H894_9SPHI</name>
<evidence type="ECO:0000313" key="5">
    <source>
        <dbReference type="Proteomes" id="UP000622648"/>
    </source>
</evidence>
<dbReference type="PROSITE" id="PS51257">
    <property type="entry name" value="PROKAR_LIPOPROTEIN"/>
    <property type="match status" value="1"/>
</dbReference>
<proteinExistence type="predicted"/>